<dbReference type="Gene3D" id="3.30.1120.120">
    <property type="match status" value="1"/>
</dbReference>
<feature type="domain" description="POLO box" evidence="8">
    <location>
        <begin position="310"/>
        <end position="387"/>
    </location>
</feature>
<evidence type="ECO:0000259" key="8">
    <source>
        <dbReference type="PROSITE" id="PS50078"/>
    </source>
</evidence>
<feature type="compositionally biased region" description="Polar residues" evidence="7">
    <location>
        <begin position="268"/>
        <end position="281"/>
    </location>
</feature>
<dbReference type="InterPro" id="IPR000959">
    <property type="entry name" value="POLO_box_dom"/>
</dbReference>
<keyword evidence="5" id="KW-0067">ATP-binding</keyword>
<dbReference type="PROSITE" id="PS51984">
    <property type="entry name" value="CPB1"/>
    <property type="match status" value="1"/>
</dbReference>
<dbReference type="Gene3D" id="2.40.50.930">
    <property type="match status" value="1"/>
</dbReference>
<dbReference type="InterPro" id="IPR033696">
    <property type="entry name" value="POLO_box_Plk4_C"/>
</dbReference>
<dbReference type="Pfam" id="PF18409">
    <property type="entry name" value="Plk4_PB2"/>
    <property type="match status" value="1"/>
</dbReference>
<evidence type="ECO:0000259" key="10">
    <source>
        <dbReference type="PROSITE" id="PS51985"/>
    </source>
</evidence>
<dbReference type="CDD" id="cd13115">
    <property type="entry name" value="POLO_box_Plk4_2"/>
    <property type="match status" value="1"/>
</dbReference>
<evidence type="ECO:0000256" key="1">
    <source>
        <dbReference type="ARBA" id="ARBA00022527"/>
    </source>
</evidence>
<keyword evidence="6" id="KW-0832">Ubl conjugation</keyword>
<dbReference type="SUPFAM" id="SSF82615">
    <property type="entry name" value="Polo-box domain"/>
    <property type="match status" value="1"/>
</dbReference>
<feature type="compositionally biased region" description="Low complexity" evidence="7">
    <location>
        <begin position="211"/>
        <end position="221"/>
    </location>
</feature>
<dbReference type="InterPro" id="IPR047108">
    <property type="entry name" value="Plk4-like_POLO_box_2_sf"/>
</dbReference>
<dbReference type="GeneID" id="102809763"/>
<keyword evidence="3" id="KW-0547">Nucleotide-binding</keyword>
<keyword evidence="11" id="KW-1185">Reference proteome</keyword>
<dbReference type="InterPro" id="IPR033698">
    <property type="entry name" value="POLO_box_Plk4_2"/>
</dbReference>
<dbReference type="PANTHER" id="PTHR24345">
    <property type="entry name" value="SERINE/THREONINE-PROTEIN KINASE PLK"/>
    <property type="match status" value="1"/>
</dbReference>
<accession>A0ABM0MDT4</accession>
<keyword evidence="4" id="KW-0418">Kinase</keyword>
<dbReference type="CDD" id="cd13116">
    <property type="entry name" value="POLO_box_Plk4_3"/>
    <property type="match status" value="1"/>
</dbReference>
<evidence type="ECO:0000256" key="6">
    <source>
        <dbReference type="ARBA" id="ARBA00022843"/>
    </source>
</evidence>
<evidence type="ECO:0000256" key="3">
    <source>
        <dbReference type="ARBA" id="ARBA00022741"/>
    </source>
</evidence>
<dbReference type="PROSITE" id="PS50078">
    <property type="entry name" value="POLO_BOX"/>
    <property type="match status" value="1"/>
</dbReference>
<dbReference type="PROSITE" id="PS51985">
    <property type="entry name" value="CPB2"/>
    <property type="match status" value="1"/>
</dbReference>
<sequence>VSILDGEVCLEFLKSREHQEKVVEVYKISDDGMQICIFHPNKGKGFPVKECPPSPSTNHPKSFSYHDLPSKYWKKYQYAVKFVQLVRTKTPKVTLYSKQAKCMLMENAPQADFEVCFYNGAKIHQTQGCVRIIEPTGVSYSLESIGGVQKLSPEIRSYLDHMYECHQCCLDLEAAITSLEQKTDQGPYFPIVVCRRPANCESKTPERSQPHDQQQQGQLVQHRPTEQDLSPAMPKMPISTSPSVMAPRVSPTSLLSYDGTVYSTRTDMTMTAQDNRTNLDQRNAFKNKDMEDGKRTRRRPGSSPKTNSNVVKSVFVPNIGWASQMSTGEVWVQYNDGSQINVQVSNSMVKFVDSKGNIFRYNQHDRIPEFVKEKLSKLPSIVEMFVTNTHA</sequence>
<dbReference type="Pfam" id="PF18190">
    <property type="entry name" value="Plk4_PB1"/>
    <property type="match status" value="1"/>
</dbReference>
<protein>
    <submittedName>
        <fullName evidence="12">Serine/threonine-protein kinase PLK4-like</fullName>
    </submittedName>
</protein>
<evidence type="ECO:0000256" key="7">
    <source>
        <dbReference type="SAM" id="MobiDB-lite"/>
    </source>
</evidence>
<dbReference type="InterPro" id="IPR033699">
    <property type="entry name" value="POLO_box_Plk4_1"/>
</dbReference>
<proteinExistence type="predicted"/>
<name>A0ABM0MDT4_SACKO</name>
<feature type="domain" description="Cryptic POLO box 1 (CPB1)" evidence="9">
    <location>
        <begin position="1"/>
        <end position="89"/>
    </location>
</feature>
<dbReference type="CDD" id="cd13114">
    <property type="entry name" value="POLO_box_Plk4_1"/>
    <property type="match status" value="1"/>
</dbReference>
<evidence type="ECO:0000313" key="11">
    <source>
        <dbReference type="Proteomes" id="UP000694865"/>
    </source>
</evidence>
<evidence type="ECO:0000256" key="5">
    <source>
        <dbReference type="ARBA" id="ARBA00022840"/>
    </source>
</evidence>
<feature type="region of interest" description="Disordered" evidence="7">
    <location>
        <begin position="268"/>
        <end position="309"/>
    </location>
</feature>
<gene>
    <name evidence="12" type="primary">LOC102809763</name>
</gene>
<dbReference type="InterPro" id="IPR046437">
    <property type="entry name" value="Ser_Thr-PK_POLO_box_1_sf"/>
</dbReference>
<evidence type="ECO:0000313" key="12">
    <source>
        <dbReference type="RefSeq" id="XP_006818175.1"/>
    </source>
</evidence>
<organism evidence="11 12">
    <name type="scientific">Saccoglossus kowalevskii</name>
    <name type="common">Acorn worm</name>
    <dbReference type="NCBI Taxonomy" id="10224"/>
    <lineage>
        <taxon>Eukaryota</taxon>
        <taxon>Metazoa</taxon>
        <taxon>Hemichordata</taxon>
        <taxon>Enteropneusta</taxon>
        <taxon>Harrimaniidae</taxon>
        <taxon>Saccoglossus</taxon>
    </lineage>
</organism>
<feature type="region of interest" description="Disordered" evidence="7">
    <location>
        <begin position="200"/>
        <end position="251"/>
    </location>
</feature>
<feature type="non-terminal residue" evidence="12">
    <location>
        <position position="1"/>
    </location>
</feature>
<dbReference type="RefSeq" id="XP_006818175.1">
    <property type="nucleotide sequence ID" value="XM_006818112.1"/>
</dbReference>
<reference evidence="12" key="1">
    <citation type="submission" date="2025-08" db="UniProtKB">
        <authorList>
            <consortium name="RefSeq"/>
        </authorList>
    </citation>
    <scope>IDENTIFICATION</scope>
    <source>
        <tissue evidence="12">Testes</tissue>
    </source>
</reference>
<dbReference type="Gene3D" id="3.30.1120.130">
    <property type="match status" value="1"/>
</dbReference>
<evidence type="ECO:0000256" key="4">
    <source>
        <dbReference type="ARBA" id="ARBA00022777"/>
    </source>
</evidence>
<dbReference type="Proteomes" id="UP000694865">
    <property type="component" value="Unplaced"/>
</dbReference>
<evidence type="ECO:0000256" key="2">
    <source>
        <dbReference type="ARBA" id="ARBA00022679"/>
    </source>
</evidence>
<keyword evidence="2" id="KW-0808">Transferase</keyword>
<feature type="domain" description="Cryptic POLO box 2 (CPB2)" evidence="10">
    <location>
        <begin position="90"/>
        <end position="203"/>
    </location>
</feature>
<evidence type="ECO:0000259" key="9">
    <source>
        <dbReference type="PROSITE" id="PS51984"/>
    </source>
</evidence>
<dbReference type="PANTHER" id="PTHR24345:SF91">
    <property type="entry name" value="SERINE_THREONINE-PROTEIN KINASE PLK4"/>
    <property type="match status" value="1"/>
</dbReference>
<keyword evidence="1" id="KW-0723">Serine/threonine-protein kinase</keyword>